<keyword evidence="2" id="KW-0378">Hydrolase</keyword>
<dbReference type="Gene3D" id="3.40.710.10">
    <property type="entry name" value="DD-peptidase/beta-lactamase superfamily"/>
    <property type="match status" value="1"/>
</dbReference>
<dbReference type="GO" id="GO:0030655">
    <property type="term" value="P:beta-lactam antibiotic catabolic process"/>
    <property type="evidence" value="ECO:0007669"/>
    <property type="project" value="InterPro"/>
</dbReference>
<dbReference type="Pfam" id="PF13354">
    <property type="entry name" value="Beta-lactamase2"/>
    <property type="match status" value="1"/>
</dbReference>
<comment type="caution">
    <text evidence="2">The sequence shown here is derived from an EMBL/GenBank/DDBJ whole genome shotgun (WGS) entry which is preliminary data.</text>
</comment>
<reference evidence="2 3" key="1">
    <citation type="submission" date="2020-08" db="EMBL/GenBank/DDBJ databases">
        <title>Genome public.</title>
        <authorList>
            <person name="Liu C."/>
            <person name="Sun Q."/>
        </authorList>
    </citation>
    <scope>NUCLEOTIDE SEQUENCE [LARGE SCALE GENOMIC DNA]</scope>
    <source>
        <strain evidence="2 3">BX17</strain>
    </source>
</reference>
<dbReference type="InterPro" id="IPR000871">
    <property type="entry name" value="Beta-lactam_class-A"/>
</dbReference>
<dbReference type="PANTHER" id="PTHR35333:SF3">
    <property type="entry name" value="BETA-LACTAMASE-TYPE TRANSPEPTIDASE FOLD CONTAINING PROTEIN"/>
    <property type="match status" value="1"/>
</dbReference>
<protein>
    <submittedName>
        <fullName evidence="2">Serine hydrolase</fullName>
    </submittedName>
</protein>
<evidence type="ECO:0000313" key="2">
    <source>
        <dbReference type="EMBL" id="MBC5652753.1"/>
    </source>
</evidence>
<dbReference type="PANTHER" id="PTHR35333">
    <property type="entry name" value="BETA-LACTAMASE"/>
    <property type="match status" value="1"/>
</dbReference>
<feature type="domain" description="Beta-lactamase class A catalytic" evidence="1">
    <location>
        <begin position="27"/>
        <end position="75"/>
    </location>
</feature>
<evidence type="ECO:0000259" key="1">
    <source>
        <dbReference type="Pfam" id="PF13354"/>
    </source>
</evidence>
<dbReference type="InterPro" id="IPR012338">
    <property type="entry name" value="Beta-lactam/transpept-like"/>
</dbReference>
<dbReference type="InterPro" id="IPR045155">
    <property type="entry name" value="Beta-lactam_cat"/>
</dbReference>
<dbReference type="GO" id="GO:0008800">
    <property type="term" value="F:beta-lactamase activity"/>
    <property type="evidence" value="ECO:0007669"/>
    <property type="project" value="InterPro"/>
</dbReference>
<sequence length="130" mass="14514">MDQLENYLGTLKKNVQSVLNSYGSGWSVYVKDLKTNTSFTINDTSMYPASIIKLFVMEATYASVREKRIALTANVKTLLREMITKSDNTSYNSLIRVIGKGNFSAGCSYINNYIKQKGHTGTGVHHYLNG</sequence>
<dbReference type="EMBL" id="JACOOT010000039">
    <property type="protein sequence ID" value="MBC5652753.1"/>
    <property type="molecule type" value="Genomic_DNA"/>
</dbReference>
<name>A0A8I0AGL2_9FIRM</name>
<dbReference type="SUPFAM" id="SSF56601">
    <property type="entry name" value="beta-lactamase/transpeptidase-like"/>
    <property type="match status" value="1"/>
</dbReference>
<gene>
    <name evidence="2" type="ORF">H8S54_16985</name>
</gene>
<accession>A0A8I0AGL2</accession>
<dbReference type="AlphaFoldDB" id="A0A8I0AGL2"/>
<organism evidence="2 3">
    <name type="scientific">Blautia segnis</name>
    <dbReference type="NCBI Taxonomy" id="2763030"/>
    <lineage>
        <taxon>Bacteria</taxon>
        <taxon>Bacillati</taxon>
        <taxon>Bacillota</taxon>
        <taxon>Clostridia</taxon>
        <taxon>Lachnospirales</taxon>
        <taxon>Lachnospiraceae</taxon>
        <taxon>Blautia</taxon>
    </lineage>
</organism>
<keyword evidence="3" id="KW-1185">Reference proteome</keyword>
<evidence type="ECO:0000313" key="3">
    <source>
        <dbReference type="Proteomes" id="UP000652847"/>
    </source>
</evidence>
<dbReference type="RefSeq" id="WP_186901887.1">
    <property type="nucleotide sequence ID" value="NZ_JACOOT010000039.1"/>
</dbReference>
<dbReference type="GO" id="GO:0046677">
    <property type="term" value="P:response to antibiotic"/>
    <property type="evidence" value="ECO:0007669"/>
    <property type="project" value="InterPro"/>
</dbReference>
<proteinExistence type="predicted"/>
<dbReference type="Proteomes" id="UP000652847">
    <property type="component" value="Unassembled WGS sequence"/>
</dbReference>